<dbReference type="PIRSF" id="PIRSF000654">
    <property type="entry name" value="Integrin-linked_kinase"/>
    <property type="match status" value="1"/>
</dbReference>
<dbReference type="GO" id="GO:0005524">
    <property type="term" value="F:ATP binding"/>
    <property type="evidence" value="ECO:0007669"/>
    <property type="project" value="InterPro"/>
</dbReference>
<protein>
    <recommendedName>
        <fullName evidence="1">Protein kinase domain-containing protein</fullName>
    </recommendedName>
</protein>
<dbReference type="EMBL" id="KL198090">
    <property type="protein sequence ID" value="KDQ08508.1"/>
    <property type="molecule type" value="Genomic_DNA"/>
</dbReference>
<dbReference type="InterPro" id="IPR000719">
    <property type="entry name" value="Prot_kinase_dom"/>
</dbReference>
<dbReference type="PROSITE" id="PS50011">
    <property type="entry name" value="PROTEIN_KINASE_DOM"/>
    <property type="match status" value="1"/>
</dbReference>
<dbReference type="STRING" id="930990.A0A067LYL1"/>
<dbReference type="GO" id="GO:0004674">
    <property type="term" value="F:protein serine/threonine kinase activity"/>
    <property type="evidence" value="ECO:0007669"/>
    <property type="project" value="TreeGrafter"/>
</dbReference>
<dbReference type="InterPro" id="IPR051681">
    <property type="entry name" value="Ser/Thr_Kinases-Pseudokinases"/>
</dbReference>
<dbReference type="InterPro" id="IPR011009">
    <property type="entry name" value="Kinase-like_dom_sf"/>
</dbReference>
<dbReference type="Gene3D" id="1.10.510.10">
    <property type="entry name" value="Transferase(Phosphotransferase) domain 1"/>
    <property type="match status" value="1"/>
</dbReference>
<dbReference type="AlphaFoldDB" id="A0A067LYL1"/>
<dbReference type="OrthoDB" id="4062651at2759"/>
<dbReference type="SUPFAM" id="SSF56112">
    <property type="entry name" value="Protein kinase-like (PK-like)"/>
    <property type="match status" value="1"/>
</dbReference>
<gene>
    <name evidence="2" type="ORF">BOTBODRAFT_567145</name>
</gene>
<dbReference type="Proteomes" id="UP000027195">
    <property type="component" value="Unassembled WGS sequence"/>
</dbReference>
<evidence type="ECO:0000313" key="3">
    <source>
        <dbReference type="Proteomes" id="UP000027195"/>
    </source>
</evidence>
<organism evidence="2 3">
    <name type="scientific">Botryobasidium botryosum (strain FD-172 SS1)</name>
    <dbReference type="NCBI Taxonomy" id="930990"/>
    <lineage>
        <taxon>Eukaryota</taxon>
        <taxon>Fungi</taxon>
        <taxon>Dikarya</taxon>
        <taxon>Basidiomycota</taxon>
        <taxon>Agaricomycotina</taxon>
        <taxon>Agaricomycetes</taxon>
        <taxon>Cantharellales</taxon>
        <taxon>Botryobasidiaceae</taxon>
        <taxon>Botryobasidium</taxon>
    </lineage>
</organism>
<keyword evidence="3" id="KW-1185">Reference proteome</keyword>
<dbReference type="InterPro" id="IPR001245">
    <property type="entry name" value="Ser-Thr/Tyr_kinase_cat_dom"/>
</dbReference>
<accession>A0A067LYL1</accession>
<dbReference type="PANTHER" id="PTHR44329:SF214">
    <property type="entry name" value="PROTEIN KINASE DOMAIN-CONTAINING PROTEIN"/>
    <property type="match status" value="1"/>
</dbReference>
<feature type="domain" description="Protein kinase" evidence="1">
    <location>
        <begin position="1"/>
        <end position="251"/>
    </location>
</feature>
<reference evidence="3" key="1">
    <citation type="journal article" date="2014" name="Proc. Natl. Acad. Sci. U.S.A.">
        <title>Extensive sampling of basidiomycete genomes demonstrates inadequacy of the white-rot/brown-rot paradigm for wood decay fungi.</title>
        <authorList>
            <person name="Riley R."/>
            <person name="Salamov A.A."/>
            <person name="Brown D.W."/>
            <person name="Nagy L.G."/>
            <person name="Floudas D."/>
            <person name="Held B.W."/>
            <person name="Levasseur A."/>
            <person name="Lombard V."/>
            <person name="Morin E."/>
            <person name="Otillar R."/>
            <person name="Lindquist E.A."/>
            <person name="Sun H."/>
            <person name="LaButti K.M."/>
            <person name="Schmutz J."/>
            <person name="Jabbour D."/>
            <person name="Luo H."/>
            <person name="Baker S.E."/>
            <person name="Pisabarro A.G."/>
            <person name="Walton J.D."/>
            <person name="Blanchette R.A."/>
            <person name="Henrissat B."/>
            <person name="Martin F."/>
            <person name="Cullen D."/>
            <person name="Hibbett D.S."/>
            <person name="Grigoriev I.V."/>
        </authorList>
    </citation>
    <scope>NUCLEOTIDE SEQUENCE [LARGE SCALE GENOMIC DNA]</scope>
    <source>
        <strain evidence="3">FD-172 SS1</strain>
    </source>
</reference>
<proteinExistence type="predicted"/>
<name>A0A067LYL1_BOTB1</name>
<sequence>MGGPVDGPAKSRAQSFAGFGVEEMELYQKRCERQVKIWSKLHNEYILPLYGICSDDGPFPYLVSPWCSNGDAVWYLKDRPAADRLKICLNAAYGLRYLHSLEEPVIHGAMKGSNILISNDGKALLADFGMSSIIESLFTRSNGPGTSFRWMAPEIQGGKYTKGCDVWAWGMTTLELVSGMQPFASIKMPGAVLLKVAQGERPDAKEYKSTVLKGDLWSLLQSCWDKDPEKRPSIDVVVKKMEAILEAHHHA</sequence>
<dbReference type="PANTHER" id="PTHR44329">
    <property type="entry name" value="SERINE/THREONINE-PROTEIN KINASE TNNI3K-RELATED"/>
    <property type="match status" value="1"/>
</dbReference>
<dbReference type="InParanoid" id="A0A067LYL1"/>
<evidence type="ECO:0000313" key="2">
    <source>
        <dbReference type="EMBL" id="KDQ08508.1"/>
    </source>
</evidence>
<dbReference type="Pfam" id="PF07714">
    <property type="entry name" value="PK_Tyr_Ser-Thr"/>
    <property type="match status" value="1"/>
</dbReference>
<evidence type="ECO:0000259" key="1">
    <source>
        <dbReference type="PROSITE" id="PS50011"/>
    </source>
</evidence>
<dbReference type="HOGENOM" id="CLU_000288_7_18_1"/>